<evidence type="ECO:0000313" key="2">
    <source>
        <dbReference type="Proteomes" id="UP000031512"/>
    </source>
</evidence>
<dbReference type="AlphaFoldDB" id="L1LER8"/>
<dbReference type="eggNOG" id="ENOG502SWSI">
    <property type="taxonomic scope" value="Eukaryota"/>
</dbReference>
<dbReference type="GeneID" id="15803118"/>
<dbReference type="EMBL" id="ACOU01000002">
    <property type="protein sequence ID" value="EKX73754.1"/>
    <property type="molecule type" value="Genomic_DNA"/>
</dbReference>
<protein>
    <recommendedName>
        <fullName evidence="3">RAP domain-containing protein</fullName>
    </recommendedName>
</protein>
<reference evidence="1 2" key="1">
    <citation type="journal article" date="2012" name="BMC Genomics">
        <title>Comparative genomic analysis and phylogenetic position of Theileria equi.</title>
        <authorList>
            <person name="Kappmeyer L.S."/>
            <person name="Thiagarajan M."/>
            <person name="Herndon D.R."/>
            <person name="Ramsay J.D."/>
            <person name="Caler E."/>
            <person name="Djikeng A."/>
            <person name="Gillespie J.J."/>
            <person name="Lau A.O."/>
            <person name="Roalson E.H."/>
            <person name="Silva J.C."/>
            <person name="Silva M.G."/>
            <person name="Suarez C.E."/>
            <person name="Ueti M.W."/>
            <person name="Nene V.M."/>
            <person name="Mealey R.H."/>
            <person name="Knowles D.P."/>
            <person name="Brayton K.A."/>
        </authorList>
    </citation>
    <scope>NUCLEOTIDE SEQUENCE [LARGE SCALE GENOMIC DNA]</scope>
    <source>
        <strain evidence="1 2">WA</strain>
    </source>
</reference>
<sequence length="471" mass="54727">MCTSNFGILRRMPWMRYSFDFKSKITNKRTSKFGISADDIGHKSLDTLDTSKLLTILGKLTEDDSSMESADWNLLYGTFYNKLKKDTKERDLRWSIVHTVKFLQNAAYVTNYFSRKSLPLDDLTEPIAFARTFIAKNINEVNDNELIRVIFSCSKGRFMSHGLVTKAFLTLLDNEVIQRLDTFQSLQILKILHSTITISNYFHDKEDNEYSKHPFGIEFTRCLSTRLLRMISHIGSIDMANFVTIMAHYGLFNKTLSEKLNKSFLKRLWGIKTMDPVLISALSLSMYGILGRKTAIFMLNSLESFGIPSYTSGHDPRFVNSLLFSLKLLEMCIRHNNVEVHKSLPSSNRLYLKKIRDRIAKCVDHRDLLYGITFNSRSLVSSLNDLLEHERRFDVFSFAPYIHGPYLMEICDPINKITIEFDEPWRFGHNEWLSSHLSHFHKMRRVHLENEGFKFIRVPNGLDTPKEGHKS</sequence>
<dbReference type="Proteomes" id="UP000031512">
    <property type="component" value="Unassembled WGS sequence"/>
</dbReference>
<name>L1LER8_THEEQ</name>
<dbReference type="KEGG" id="beq:BEWA_037910"/>
<organism evidence="1 2">
    <name type="scientific">Theileria equi strain WA</name>
    <dbReference type="NCBI Taxonomy" id="1537102"/>
    <lineage>
        <taxon>Eukaryota</taxon>
        <taxon>Sar</taxon>
        <taxon>Alveolata</taxon>
        <taxon>Apicomplexa</taxon>
        <taxon>Aconoidasida</taxon>
        <taxon>Piroplasmida</taxon>
        <taxon>Theileriidae</taxon>
        <taxon>Theileria</taxon>
    </lineage>
</organism>
<proteinExistence type="predicted"/>
<dbReference type="OrthoDB" id="361667at2759"/>
<evidence type="ECO:0000313" key="1">
    <source>
        <dbReference type="EMBL" id="EKX73754.1"/>
    </source>
</evidence>
<dbReference type="VEuPathDB" id="PiroplasmaDB:BEWA_037910"/>
<keyword evidence="2" id="KW-1185">Reference proteome</keyword>
<comment type="caution">
    <text evidence="1">The sequence shown here is derived from an EMBL/GenBank/DDBJ whole genome shotgun (WGS) entry which is preliminary data.</text>
</comment>
<evidence type="ECO:0008006" key="3">
    <source>
        <dbReference type="Google" id="ProtNLM"/>
    </source>
</evidence>
<dbReference type="RefSeq" id="XP_004833206.1">
    <property type="nucleotide sequence ID" value="XM_004833149.1"/>
</dbReference>
<gene>
    <name evidence="1" type="ORF">BEWA_037910</name>
</gene>
<accession>L1LER8</accession>